<organism evidence="1 2">
    <name type="scientific">Hermanssonia centrifuga</name>
    <dbReference type="NCBI Taxonomy" id="98765"/>
    <lineage>
        <taxon>Eukaryota</taxon>
        <taxon>Fungi</taxon>
        <taxon>Dikarya</taxon>
        <taxon>Basidiomycota</taxon>
        <taxon>Agaricomycotina</taxon>
        <taxon>Agaricomycetes</taxon>
        <taxon>Polyporales</taxon>
        <taxon>Meruliaceae</taxon>
        <taxon>Hermanssonia</taxon>
    </lineage>
</organism>
<accession>A0A2R6NUQ6</accession>
<dbReference type="Proteomes" id="UP000186601">
    <property type="component" value="Unassembled WGS sequence"/>
</dbReference>
<dbReference type="EMBL" id="MLYV02000837">
    <property type="protein sequence ID" value="PSR76670.1"/>
    <property type="molecule type" value="Genomic_DNA"/>
</dbReference>
<comment type="caution">
    <text evidence="1">The sequence shown here is derived from an EMBL/GenBank/DDBJ whole genome shotgun (WGS) entry which is preliminary data.</text>
</comment>
<reference evidence="1 2" key="1">
    <citation type="submission" date="2018-02" db="EMBL/GenBank/DDBJ databases">
        <title>Genome sequence of the basidiomycete white-rot fungus Phlebia centrifuga.</title>
        <authorList>
            <person name="Granchi Z."/>
            <person name="Peng M."/>
            <person name="de Vries R.P."/>
            <person name="Hilden K."/>
            <person name="Makela M.R."/>
            <person name="Grigoriev I."/>
            <person name="Riley R."/>
        </authorList>
    </citation>
    <scope>NUCLEOTIDE SEQUENCE [LARGE SCALE GENOMIC DNA]</scope>
    <source>
        <strain evidence="1 2">FBCC195</strain>
    </source>
</reference>
<sequence length="184" mass="20849">MNKRFMEFLDHPETNTSYPVLACQKVIAVVKGATEEWSDILKRTDEAYLFQCEGRPLLETADGASEALSAWYKKFESDTHKESGEIEDHSHPIERTRALEDFLSPAKVTIMQCTWCSRPSALLKKCKQCGKVKSVFPHRPKNIDINCLITGTATQNARKHTGRRGTNQSALHLWHQFLANDVSS</sequence>
<dbReference type="STRING" id="98765.A0A2R6NUQ6"/>
<protein>
    <submittedName>
        <fullName evidence="1">Uncharacterized protein</fullName>
    </submittedName>
</protein>
<dbReference type="AlphaFoldDB" id="A0A2R6NUQ6"/>
<name>A0A2R6NUQ6_9APHY</name>
<proteinExistence type="predicted"/>
<evidence type="ECO:0000313" key="1">
    <source>
        <dbReference type="EMBL" id="PSR76670.1"/>
    </source>
</evidence>
<keyword evidence="2" id="KW-1185">Reference proteome</keyword>
<evidence type="ECO:0000313" key="2">
    <source>
        <dbReference type="Proteomes" id="UP000186601"/>
    </source>
</evidence>
<gene>
    <name evidence="1" type="ORF">PHLCEN_2v8267</name>
</gene>